<organism evidence="2 3">
    <name type="scientific">Trametes coccinea (strain BRFM310)</name>
    <name type="common">Pycnoporus coccineus</name>
    <dbReference type="NCBI Taxonomy" id="1353009"/>
    <lineage>
        <taxon>Eukaryota</taxon>
        <taxon>Fungi</taxon>
        <taxon>Dikarya</taxon>
        <taxon>Basidiomycota</taxon>
        <taxon>Agaricomycotina</taxon>
        <taxon>Agaricomycetes</taxon>
        <taxon>Polyporales</taxon>
        <taxon>Polyporaceae</taxon>
        <taxon>Trametes</taxon>
    </lineage>
</organism>
<reference evidence="2 3" key="1">
    <citation type="journal article" date="2015" name="Biotechnol. Biofuels">
        <title>Enhanced degradation of softwood versus hardwood by the white-rot fungus Pycnoporus coccineus.</title>
        <authorList>
            <person name="Couturier M."/>
            <person name="Navarro D."/>
            <person name="Chevret D."/>
            <person name="Henrissat B."/>
            <person name="Piumi F."/>
            <person name="Ruiz-Duenas F.J."/>
            <person name="Martinez A.T."/>
            <person name="Grigoriev I.V."/>
            <person name="Riley R."/>
            <person name="Lipzen A."/>
            <person name="Berrin J.G."/>
            <person name="Master E.R."/>
            <person name="Rosso M.N."/>
        </authorList>
    </citation>
    <scope>NUCLEOTIDE SEQUENCE [LARGE SCALE GENOMIC DNA]</scope>
    <source>
        <strain evidence="2 3">BRFM310</strain>
    </source>
</reference>
<dbReference type="Proteomes" id="UP000193067">
    <property type="component" value="Unassembled WGS sequence"/>
</dbReference>
<sequence>MLRRVERWKRGGGRGHVRTKKRQPCAARRRTNPMRQAACAASGRRIIACEALSIIAACASAKVAQCCRVAGARLSRLRGRGFGEGASPRVWRPDCRWPRSRVGLDHEKQRGTAAGRMLPGASSDIREIRFEQEFSRRRTVNLSVREYNTTVYGRPGSQAG</sequence>
<evidence type="ECO:0000313" key="3">
    <source>
        <dbReference type="Proteomes" id="UP000193067"/>
    </source>
</evidence>
<keyword evidence="3" id="KW-1185">Reference proteome</keyword>
<proteinExistence type="predicted"/>
<feature type="region of interest" description="Disordered" evidence="1">
    <location>
        <begin position="1"/>
        <end position="32"/>
    </location>
</feature>
<gene>
    <name evidence="2" type="ORF">PYCCODRAFT_1059794</name>
</gene>
<evidence type="ECO:0000313" key="2">
    <source>
        <dbReference type="EMBL" id="OSD05940.1"/>
    </source>
</evidence>
<protein>
    <submittedName>
        <fullName evidence="2">Uncharacterized protein</fullName>
    </submittedName>
</protein>
<name>A0A1Y2IXS6_TRAC3</name>
<evidence type="ECO:0000256" key="1">
    <source>
        <dbReference type="SAM" id="MobiDB-lite"/>
    </source>
</evidence>
<feature type="compositionally biased region" description="Basic residues" evidence="1">
    <location>
        <begin position="10"/>
        <end position="32"/>
    </location>
</feature>
<dbReference type="EMBL" id="KZ084091">
    <property type="protein sequence ID" value="OSD05940.1"/>
    <property type="molecule type" value="Genomic_DNA"/>
</dbReference>
<accession>A0A1Y2IXS6</accession>
<dbReference type="AlphaFoldDB" id="A0A1Y2IXS6"/>